<gene>
    <name evidence="1" type="ORF">FDK13_21605</name>
</gene>
<dbReference type="AlphaFoldDB" id="A0A4U6D2M9"/>
<evidence type="ECO:0000313" key="2">
    <source>
        <dbReference type="Proteomes" id="UP000304900"/>
    </source>
</evidence>
<dbReference type="RefSeq" id="WP_137342094.1">
    <property type="nucleotide sequence ID" value="NZ_SZVO01000010.1"/>
</dbReference>
<dbReference type="EMBL" id="SZVO01000010">
    <property type="protein sequence ID" value="TKT90331.1"/>
    <property type="molecule type" value="Genomic_DNA"/>
</dbReference>
<comment type="caution">
    <text evidence="1">The sequence shown here is derived from an EMBL/GenBank/DDBJ whole genome shotgun (WGS) entry which is preliminary data.</text>
</comment>
<reference evidence="1 2" key="1">
    <citation type="submission" date="2019-05" db="EMBL/GenBank/DDBJ databases">
        <title>Dyadobacter AR-3-8 sp. nov., isolated from arctic soil.</title>
        <authorList>
            <person name="Chaudhary D.K."/>
        </authorList>
    </citation>
    <scope>NUCLEOTIDE SEQUENCE [LARGE SCALE GENOMIC DNA]</scope>
    <source>
        <strain evidence="1 2">AR-3-8</strain>
    </source>
</reference>
<keyword evidence="2" id="KW-1185">Reference proteome</keyword>
<accession>A0A4U6D2M9</accession>
<name>A0A4U6D2M9_9BACT</name>
<protein>
    <submittedName>
        <fullName evidence="1">Uncharacterized protein</fullName>
    </submittedName>
</protein>
<dbReference type="OrthoDB" id="1338067at2"/>
<proteinExistence type="predicted"/>
<evidence type="ECO:0000313" key="1">
    <source>
        <dbReference type="EMBL" id="TKT90331.1"/>
    </source>
</evidence>
<organism evidence="1 2">
    <name type="scientific">Dyadobacter frigoris</name>
    <dbReference type="NCBI Taxonomy" id="2576211"/>
    <lineage>
        <taxon>Bacteria</taxon>
        <taxon>Pseudomonadati</taxon>
        <taxon>Bacteroidota</taxon>
        <taxon>Cytophagia</taxon>
        <taxon>Cytophagales</taxon>
        <taxon>Spirosomataceae</taxon>
        <taxon>Dyadobacter</taxon>
    </lineage>
</organism>
<sequence>MEILLRNDFTAHYGLPVSTTATISVNTNDVYFEIEDDAHREIQIHALAGSGMAAYQNINGYDVTIINYDKFITGLPSLFQNGIKRCDLIVHTANQNYFLLNELKDRKPKSKVRNKSISQLLASLTMIMNVPAIITFANLHAVRQCCFFNKQSMAPPLISATTAFNRLSTAVTTGLRMPNPSIEAFGFEFWEYSGNQVYRL</sequence>
<dbReference type="Proteomes" id="UP000304900">
    <property type="component" value="Unassembled WGS sequence"/>
</dbReference>